<feature type="compositionally biased region" description="Acidic residues" evidence="1">
    <location>
        <begin position="291"/>
        <end position="300"/>
    </location>
</feature>
<reference evidence="2 3" key="1">
    <citation type="submission" date="2024-01" db="EMBL/GenBank/DDBJ databases">
        <title>A draft genome for the cacao thread blight pathogen Marasmiellus scandens.</title>
        <authorList>
            <person name="Baruah I.K."/>
            <person name="Leung J."/>
            <person name="Bukari Y."/>
            <person name="Amoako-Attah I."/>
            <person name="Meinhardt L.W."/>
            <person name="Bailey B.A."/>
            <person name="Cohen S.P."/>
        </authorList>
    </citation>
    <scope>NUCLEOTIDE SEQUENCE [LARGE SCALE GENOMIC DNA]</scope>
    <source>
        <strain evidence="2 3">GH-19</strain>
    </source>
</reference>
<protein>
    <submittedName>
        <fullName evidence="2">Uncharacterized protein</fullName>
    </submittedName>
</protein>
<feature type="region of interest" description="Disordered" evidence="1">
    <location>
        <begin position="39"/>
        <end position="113"/>
    </location>
</feature>
<evidence type="ECO:0000313" key="2">
    <source>
        <dbReference type="EMBL" id="KAK7442236.1"/>
    </source>
</evidence>
<proteinExistence type="predicted"/>
<evidence type="ECO:0000313" key="3">
    <source>
        <dbReference type="Proteomes" id="UP001498398"/>
    </source>
</evidence>
<feature type="compositionally biased region" description="Basic and acidic residues" evidence="1">
    <location>
        <begin position="79"/>
        <end position="92"/>
    </location>
</feature>
<sequence>MLAFNKASLDPEAPEEILNQLKIEVLTAQDELEQARCAREQAKLGITSDPKDSDQRQRQPMPGGYAPDEPHTVNQPHSRTREITISNEDHSVPNEQVTDTATDHVQQDPPEEEAMSAQLITETETTGGLNWANKVKQNKELRELGNTQLSSLQRREGETPLQFQRHRNALARRVSASLTHDTDVSRITTRRSALFHKGIIEVLRMVDLRDLSQSVIPAQNIEVSMVDGSDQIIVKETEGPEEARMEILLPEINNPEYNNVRRQIYENSAPRQSTGVYQHPNETSRRHCSSEDTEADDEKGELDQLVPPTVTVRQHSPRPTDKAKRPEPSQTKDQHQPLEWRLQSHDHSHQTRSAI</sequence>
<feature type="compositionally biased region" description="Basic and acidic residues" evidence="1">
    <location>
        <begin position="318"/>
        <end position="349"/>
    </location>
</feature>
<name>A0ABR1IZW2_9AGAR</name>
<comment type="caution">
    <text evidence="2">The sequence shown here is derived from an EMBL/GenBank/DDBJ whole genome shotgun (WGS) entry which is preliminary data.</text>
</comment>
<organism evidence="2 3">
    <name type="scientific">Marasmiellus scandens</name>
    <dbReference type="NCBI Taxonomy" id="2682957"/>
    <lineage>
        <taxon>Eukaryota</taxon>
        <taxon>Fungi</taxon>
        <taxon>Dikarya</taxon>
        <taxon>Basidiomycota</taxon>
        <taxon>Agaricomycotina</taxon>
        <taxon>Agaricomycetes</taxon>
        <taxon>Agaricomycetidae</taxon>
        <taxon>Agaricales</taxon>
        <taxon>Marasmiineae</taxon>
        <taxon>Omphalotaceae</taxon>
        <taxon>Marasmiellus</taxon>
    </lineage>
</organism>
<feature type="region of interest" description="Disordered" evidence="1">
    <location>
        <begin position="268"/>
        <end position="355"/>
    </location>
</feature>
<keyword evidence="3" id="KW-1185">Reference proteome</keyword>
<dbReference type="Proteomes" id="UP001498398">
    <property type="component" value="Unassembled WGS sequence"/>
</dbReference>
<dbReference type="EMBL" id="JBANRG010000059">
    <property type="protein sequence ID" value="KAK7442236.1"/>
    <property type="molecule type" value="Genomic_DNA"/>
</dbReference>
<evidence type="ECO:0000256" key="1">
    <source>
        <dbReference type="SAM" id="MobiDB-lite"/>
    </source>
</evidence>
<accession>A0ABR1IZW2</accession>
<gene>
    <name evidence="2" type="ORF">VKT23_016206</name>
</gene>